<reference evidence="2" key="1">
    <citation type="submission" date="2018-04" db="EMBL/GenBank/DDBJ databases">
        <authorList>
            <person name="Lucker S."/>
            <person name="Sakoula D."/>
        </authorList>
    </citation>
    <scope>NUCLEOTIDE SEQUENCE [LARGE SCALE GENOMIC DNA]</scope>
</reference>
<protein>
    <recommendedName>
        <fullName evidence="3">HEAT repeat domain-containing protein</fullName>
    </recommendedName>
</protein>
<dbReference type="PANTHER" id="PTHR12697">
    <property type="entry name" value="PBS LYASE HEAT-LIKE PROTEIN"/>
    <property type="match status" value="1"/>
</dbReference>
<accession>A0A330KZG8</accession>
<dbReference type="SMART" id="SM00567">
    <property type="entry name" value="EZ_HEAT"/>
    <property type="match status" value="9"/>
</dbReference>
<dbReference type="AlphaFoldDB" id="A0A330KZG8"/>
<keyword evidence="2" id="KW-1185">Reference proteome</keyword>
<dbReference type="SUPFAM" id="SSF48371">
    <property type="entry name" value="ARM repeat"/>
    <property type="match status" value="1"/>
</dbReference>
<dbReference type="GO" id="GO:0016491">
    <property type="term" value="F:oxidoreductase activity"/>
    <property type="evidence" value="ECO:0007669"/>
    <property type="project" value="TreeGrafter"/>
</dbReference>
<evidence type="ECO:0000313" key="1">
    <source>
        <dbReference type="EMBL" id="SPP62921.1"/>
    </source>
</evidence>
<evidence type="ECO:0000313" key="2">
    <source>
        <dbReference type="Proteomes" id="UP000248168"/>
    </source>
</evidence>
<name>A0A330KZG8_9BACT</name>
<dbReference type="InterPro" id="IPR016024">
    <property type="entry name" value="ARM-type_fold"/>
</dbReference>
<proteinExistence type="predicted"/>
<dbReference type="Pfam" id="PF13646">
    <property type="entry name" value="HEAT_2"/>
    <property type="match status" value="2"/>
</dbReference>
<dbReference type="InterPro" id="IPR004155">
    <property type="entry name" value="PBS_lyase_HEAT"/>
</dbReference>
<dbReference type="InterPro" id="IPR011989">
    <property type="entry name" value="ARM-like"/>
</dbReference>
<sequence length="469" mass="49083">MVNAAAAGHPHRARRSALTVALCCAVMTGLLLQLAAPSETSAATSATSAQDKDLPALFKAGDYPAIVQRFQALPKDATPSKEMLRLAFHSLVKLGRGEEALPLYPRLKTEGQPDDLTLLSPLALSLVTSRVRDQKEHVRIAAYTVLAELGLPETGPLLEDGLLNSSVLVRARAAEAIGRAGLAAKSGALKRAINDEAPSVRIAAMNALGDARIMEMKPRLIEIGRTEEGPEAIFAYAALFKMGQTDMLIDITNAATLPDAEVRMAAIGVLGRLKRPASLAVLSQAVYDPNPSVRAFAAGALGEFGSPGGVAPLTHALGDEMAMVRGVAAGSLGRLGLKENRPLLQALTKDPSLQVRASAAESLLRLGDSSVLLMAADLARNPDPSIRGSAAQALSATSDKEALSVLQALLQDQQPLPRLMAAKALGKLSGPVIPILLKGLQDSDEAVRITAAGSLLQQTARAARPTRRP</sequence>
<dbReference type="PANTHER" id="PTHR12697:SF5">
    <property type="entry name" value="DEOXYHYPUSINE HYDROXYLASE"/>
    <property type="match status" value="1"/>
</dbReference>
<gene>
    <name evidence="1" type="ORF">NITLEN_10007</name>
</gene>
<dbReference type="EMBL" id="OUNR01000001">
    <property type="protein sequence ID" value="SPP62921.1"/>
    <property type="molecule type" value="Genomic_DNA"/>
</dbReference>
<organism evidence="1 2">
    <name type="scientific">Nitrospira lenta</name>
    <dbReference type="NCBI Taxonomy" id="1436998"/>
    <lineage>
        <taxon>Bacteria</taxon>
        <taxon>Pseudomonadati</taxon>
        <taxon>Nitrospirota</taxon>
        <taxon>Nitrospiria</taxon>
        <taxon>Nitrospirales</taxon>
        <taxon>Nitrospiraceae</taxon>
        <taxon>Nitrospira</taxon>
    </lineage>
</organism>
<dbReference type="InParanoid" id="A0A330KZG8"/>
<dbReference type="Proteomes" id="UP000248168">
    <property type="component" value="Unassembled WGS sequence"/>
</dbReference>
<evidence type="ECO:0008006" key="3">
    <source>
        <dbReference type="Google" id="ProtNLM"/>
    </source>
</evidence>
<dbReference type="Gene3D" id="1.25.10.10">
    <property type="entry name" value="Leucine-rich Repeat Variant"/>
    <property type="match status" value="3"/>
</dbReference>